<dbReference type="Proteomes" id="UP001150924">
    <property type="component" value="Unassembled WGS sequence"/>
</dbReference>
<organism evidence="1 2">
    <name type="scientific">Nannocystis pusilla</name>
    <dbReference type="NCBI Taxonomy" id="889268"/>
    <lineage>
        <taxon>Bacteria</taxon>
        <taxon>Pseudomonadati</taxon>
        <taxon>Myxococcota</taxon>
        <taxon>Polyangia</taxon>
        <taxon>Nannocystales</taxon>
        <taxon>Nannocystaceae</taxon>
        <taxon>Nannocystis</taxon>
    </lineage>
</organism>
<dbReference type="EMBL" id="JAPNKE010000002">
    <property type="protein sequence ID" value="MCY1013220.1"/>
    <property type="molecule type" value="Genomic_DNA"/>
</dbReference>
<keyword evidence="2" id="KW-1185">Reference proteome</keyword>
<accession>A0A9X3F0V2</accession>
<gene>
    <name evidence="1" type="ORF">OV079_48365</name>
</gene>
<comment type="caution">
    <text evidence="1">The sequence shown here is derived from an EMBL/GenBank/DDBJ whole genome shotgun (WGS) entry which is preliminary data.</text>
</comment>
<name>A0A9X3F0V2_9BACT</name>
<evidence type="ECO:0000313" key="2">
    <source>
        <dbReference type="Proteomes" id="UP001150924"/>
    </source>
</evidence>
<proteinExistence type="predicted"/>
<evidence type="ECO:0000313" key="1">
    <source>
        <dbReference type="EMBL" id="MCY1013220.1"/>
    </source>
</evidence>
<dbReference type="AlphaFoldDB" id="A0A9X3F0V2"/>
<sequence>MQLREQARAGVGVAALVDELQLARPGDPAAAGQLGGDDQPVQVHASGRLRGVRGQIGDAPADAAAVRDELGVTVEVLLERGARERGELRGAHRRKARALVRLGQQAVVELLEELGQGIGADSERGAGVEDQLHRRLGGFFGAVADAASDARGVDVQPAPRARAGGELIRCPFGQVERPAIAAEGARVQQAFEAELADRLRQPAAAGQAGVLAPLGCLAGVHDTSPRRWRRSARG</sequence>
<reference evidence="1" key="1">
    <citation type="submission" date="2022-11" db="EMBL/GenBank/DDBJ databases">
        <title>Minimal conservation of predation-associated metabolite biosynthetic gene clusters underscores biosynthetic potential of Myxococcota including descriptions for ten novel species: Archangium lansinium sp. nov., Myxococcus landrumus sp. nov., Nannocystis bai.</title>
        <authorList>
            <person name="Ahearne A."/>
            <person name="Stevens C."/>
            <person name="Phillips K."/>
        </authorList>
    </citation>
    <scope>NUCLEOTIDE SEQUENCE</scope>
    <source>
        <strain evidence="1">Na p29</strain>
    </source>
</reference>
<protein>
    <submittedName>
        <fullName evidence="1">Uncharacterized protein</fullName>
    </submittedName>
</protein>